<evidence type="ECO:0000256" key="1">
    <source>
        <dbReference type="SAM" id="SignalP"/>
    </source>
</evidence>
<sequence>MNALVLVALTALAASGSKSAASTEGVGGGRVLLAPKVGFFKSTAPLGGDLYLGLELGYVTPLLKRRLAVVLEVNYHRPQASGALTDSQLGGFGAPPPDGRYTLAVREVAFLLSAVFRFERALGPLTPYVGGGPGLYLHRATSDLFGATASESGGGLGLQALAGLELPLGPGGLFFETHYHLAPLDFVTTGDVNVGGFLAGGLGYRLRL</sequence>
<dbReference type="AlphaFoldDB" id="A0A540WTE7"/>
<proteinExistence type="predicted"/>
<dbReference type="SUPFAM" id="SSF56925">
    <property type="entry name" value="OMPA-like"/>
    <property type="match status" value="1"/>
</dbReference>
<organism evidence="2 3">
    <name type="scientific">Myxococcus llanfairpwllgwyngyllgogerychwyrndrobwllllantysiliogogogochensis</name>
    <dbReference type="NCBI Taxonomy" id="2590453"/>
    <lineage>
        <taxon>Bacteria</taxon>
        <taxon>Pseudomonadati</taxon>
        <taxon>Myxococcota</taxon>
        <taxon>Myxococcia</taxon>
        <taxon>Myxococcales</taxon>
        <taxon>Cystobacterineae</taxon>
        <taxon>Myxococcaceae</taxon>
        <taxon>Myxococcus</taxon>
    </lineage>
</organism>
<accession>A0A540WTE7</accession>
<protein>
    <recommendedName>
        <fullName evidence="4">Outer membrane protein beta-barrel domain-containing protein</fullName>
    </recommendedName>
</protein>
<keyword evidence="3" id="KW-1185">Reference proteome</keyword>
<dbReference type="InterPro" id="IPR011250">
    <property type="entry name" value="OMP/PagP_B-barrel"/>
</dbReference>
<keyword evidence="1" id="KW-0732">Signal</keyword>
<name>A0A540WTE7_9BACT</name>
<dbReference type="OrthoDB" id="5382339at2"/>
<dbReference type="EMBL" id="VIFM01000146">
    <property type="protein sequence ID" value="TQF12282.1"/>
    <property type="molecule type" value="Genomic_DNA"/>
</dbReference>
<feature type="signal peptide" evidence="1">
    <location>
        <begin position="1"/>
        <end position="20"/>
    </location>
</feature>
<evidence type="ECO:0000313" key="3">
    <source>
        <dbReference type="Proteomes" id="UP000315369"/>
    </source>
</evidence>
<evidence type="ECO:0008006" key="4">
    <source>
        <dbReference type="Google" id="ProtNLM"/>
    </source>
</evidence>
<reference evidence="2 3" key="1">
    <citation type="submission" date="2019-06" db="EMBL/GenBank/DDBJ databases">
        <authorList>
            <person name="Livingstone P."/>
            <person name="Whitworth D."/>
        </authorList>
    </citation>
    <scope>NUCLEOTIDE SEQUENCE [LARGE SCALE GENOMIC DNA]</scope>
    <source>
        <strain evidence="2 3">AM401</strain>
    </source>
</reference>
<evidence type="ECO:0000313" key="2">
    <source>
        <dbReference type="EMBL" id="TQF12282.1"/>
    </source>
</evidence>
<dbReference type="Proteomes" id="UP000315369">
    <property type="component" value="Unassembled WGS sequence"/>
</dbReference>
<feature type="chain" id="PRO_5021868660" description="Outer membrane protein beta-barrel domain-containing protein" evidence="1">
    <location>
        <begin position="21"/>
        <end position="208"/>
    </location>
</feature>
<dbReference type="RefSeq" id="WP_141646002.1">
    <property type="nucleotide sequence ID" value="NZ_VIFM01000146.1"/>
</dbReference>
<dbReference type="Gene3D" id="2.40.160.20">
    <property type="match status" value="1"/>
</dbReference>
<gene>
    <name evidence="2" type="ORF">FJV41_29965</name>
</gene>
<comment type="caution">
    <text evidence="2">The sequence shown here is derived from an EMBL/GenBank/DDBJ whole genome shotgun (WGS) entry which is preliminary data.</text>
</comment>